<feature type="compositionally biased region" description="Polar residues" evidence="1">
    <location>
        <begin position="587"/>
        <end position="596"/>
    </location>
</feature>
<gene>
    <name evidence="3" type="ORF">OJ962_29240</name>
</gene>
<reference evidence="3" key="1">
    <citation type="submission" date="2022-10" db="EMBL/GenBank/DDBJ databases">
        <title>The WGS of Solirubrobacter sp. CPCC 204708.</title>
        <authorList>
            <person name="Jiang Z."/>
        </authorList>
    </citation>
    <scope>NUCLEOTIDE SEQUENCE</scope>
    <source>
        <strain evidence="3">CPCC 204708</strain>
    </source>
</reference>
<feature type="region of interest" description="Disordered" evidence="1">
    <location>
        <begin position="67"/>
        <end position="306"/>
    </location>
</feature>
<organism evidence="3 4">
    <name type="scientific">Solirubrobacter deserti</name>
    <dbReference type="NCBI Taxonomy" id="2282478"/>
    <lineage>
        <taxon>Bacteria</taxon>
        <taxon>Bacillati</taxon>
        <taxon>Actinomycetota</taxon>
        <taxon>Thermoleophilia</taxon>
        <taxon>Solirubrobacterales</taxon>
        <taxon>Solirubrobacteraceae</taxon>
        <taxon>Solirubrobacter</taxon>
    </lineage>
</organism>
<feature type="compositionally biased region" description="Acidic residues" evidence="1">
    <location>
        <begin position="139"/>
        <end position="156"/>
    </location>
</feature>
<feature type="compositionally biased region" description="Basic and acidic residues" evidence="1">
    <location>
        <begin position="621"/>
        <end position="662"/>
    </location>
</feature>
<feature type="compositionally biased region" description="Gly residues" evidence="1">
    <location>
        <begin position="89"/>
        <end position="99"/>
    </location>
</feature>
<keyword evidence="2" id="KW-1133">Transmembrane helix</keyword>
<evidence type="ECO:0000313" key="3">
    <source>
        <dbReference type="EMBL" id="MDA0141614.1"/>
    </source>
</evidence>
<feature type="region of interest" description="Disordered" evidence="1">
    <location>
        <begin position="1162"/>
        <end position="1198"/>
    </location>
</feature>
<proteinExistence type="predicted"/>
<dbReference type="RefSeq" id="WP_270006787.1">
    <property type="nucleotide sequence ID" value="NZ_JAPCID010000061.1"/>
</dbReference>
<evidence type="ECO:0000256" key="2">
    <source>
        <dbReference type="SAM" id="Phobius"/>
    </source>
</evidence>
<keyword evidence="4" id="KW-1185">Reference proteome</keyword>
<feature type="compositionally biased region" description="Low complexity" evidence="1">
    <location>
        <begin position="498"/>
        <end position="512"/>
    </location>
</feature>
<feature type="region of interest" description="Disordered" evidence="1">
    <location>
        <begin position="466"/>
        <end position="662"/>
    </location>
</feature>
<accession>A0ABT4RSR6</accession>
<keyword evidence="2" id="KW-0472">Membrane</keyword>
<feature type="compositionally biased region" description="Low complexity" evidence="1">
    <location>
        <begin position="67"/>
        <end position="88"/>
    </location>
</feature>
<feature type="compositionally biased region" description="Pro residues" evidence="1">
    <location>
        <begin position="384"/>
        <end position="403"/>
    </location>
</feature>
<feature type="compositionally biased region" description="Gly residues" evidence="1">
    <location>
        <begin position="266"/>
        <end position="284"/>
    </location>
</feature>
<protein>
    <submittedName>
        <fullName evidence="3">Uncharacterized protein</fullName>
    </submittedName>
</protein>
<feature type="compositionally biased region" description="Low complexity" evidence="1">
    <location>
        <begin position="532"/>
        <end position="562"/>
    </location>
</feature>
<name>A0ABT4RSR6_9ACTN</name>
<sequence length="1406" mass="143715">MAPGGGPAGPGLEAPAGAAGVGDIAGLAASAGGAAAAPLSVLGAPGAIAGAMGGVAAAVTGGLNAAAPAAPAGPAAAPAGGTPDVGAEAAGGEGEGGAAKEGPSEEELAEIETQLAAGPQREEEPEPAPAPASTTFELPEPETADTAEPADPEAAEPDPGPEPAEDAAVSPAMAPDAPMDEAAPAAVAAPEVEAGPAPAEALAPTPEPTTEPEDAGGGETFIARAPATELLAPPTEDLTAEPEEEPAQDPSAISADAQGELEALGASGGGEYAGGGGGGGGGGAVEAEPEAPAPDVSNADPAAAVSTAASLKPAQMLETLGGAEKAAANHVTKEQEKLAAQPPEIEAGGGADGPAADEKHASTPPSRPTTTKAAAKSGGEPEKPAPTPAPPPKAPLPPGPALTPDPKGNVSEGDGAKIKAAIDALPTSDGAVAVPAISTPKLQLTGAADPAQMGEQKAHLDETVAKTSAQGVKEAAEPAGENDLAPTTKPEKIKAEIPAGGAQAAPGAAGPGADDETASIVADQESGPQLKAAASQAAAQIGAEKQQHAQKAAQTKAAAVEEAQAEEAKGKADQIAEHAAAKAGVSQARSDWTGEQKQLADAARTEATGAVGEAQTAIQTEKGKAEQEAVKHVEAGRKEAEDAKRKGDEEAKREKDKAKEESGGGGFFGWVASKAKALYDKVKDGITAVFNKVRSAITTAINKAKELAHSVIDRAVKFVADKVKAVAGKLLAIGDKLIPGFAAARQKFGKWIKDRVKQAVQALNRIVTAVKDGIRKVMTAVGNALKQGLDLLKKGISAAIDAVKNVVKAAIEKAKAAIAALGQFAAIIKDIASNPGQWLSNLGAAVMDGIKNHLWKALKTAIQSWFNEKLESLLGLGKSVMGLLTKGGITMAQVGKMAFEALKAAIPPALIMILVERLVSMIVPAAGAVMAVVQGLMAAWGAIQKILAAIDRFIAFLKAVKSGNAGPAFANALAAAAVAVIEFVSQFLLRKIAGAASKVAGKIKAIAQKIGKKLMAAMKKVGKKIKRGATRLKDKVFGKRNKKTKTDKDGKKNQETKEDKQKKLDDAVAKIRPKIMALVAKKASSLRMKAQLLYWRVANKLSRLWVEQKGEYIGVKAQVNPVKDVVEKIFADPADLHAMLLRIGEKLKNNPQVTAEIRKIKAARARRRNNPDMKPRDAQSPAAEAAAISGKAQREPKTGEHVMMGDQDVNEGQSYTSMPGHIKTYGLGKGHYNPAITGILADMEESGLSPEVIRRGIHNVLQNKPIGPGFADHPKAASQAAAIARLMFVVEPGRNSAAFATSYMAWESAGEGGAPLKDVVTKLNPMAPKGSVADARNSLVPPEQLSDLEQDNVEALYRREMLTVVTYLESLMRAEKPMFTTDAECKVFVEKKLEKHLLSKLKALLL</sequence>
<feature type="compositionally biased region" description="Low complexity" evidence="1">
    <location>
        <begin position="1178"/>
        <end position="1191"/>
    </location>
</feature>
<feature type="transmembrane region" description="Helical" evidence="2">
    <location>
        <begin position="918"/>
        <end position="943"/>
    </location>
</feature>
<feature type="region of interest" description="Disordered" evidence="1">
    <location>
        <begin position="323"/>
        <end position="415"/>
    </location>
</feature>
<dbReference type="Proteomes" id="UP001147700">
    <property type="component" value="Unassembled WGS sequence"/>
</dbReference>
<feature type="compositionally biased region" description="Basic and acidic residues" evidence="1">
    <location>
        <begin position="1044"/>
        <end position="1064"/>
    </location>
</feature>
<feature type="transmembrane region" description="Helical" evidence="2">
    <location>
        <begin position="968"/>
        <end position="989"/>
    </location>
</feature>
<dbReference type="InterPro" id="IPR016641">
    <property type="entry name" value="EGD2/NACA0like"/>
</dbReference>
<keyword evidence="2" id="KW-0812">Transmembrane</keyword>
<feature type="region of interest" description="Disordered" evidence="1">
    <location>
        <begin position="1036"/>
        <end position="1064"/>
    </location>
</feature>
<feature type="compositionally biased region" description="Basic and acidic residues" evidence="1">
    <location>
        <begin position="566"/>
        <end position="580"/>
    </location>
</feature>
<evidence type="ECO:0000256" key="1">
    <source>
        <dbReference type="SAM" id="MobiDB-lite"/>
    </source>
</evidence>
<evidence type="ECO:0000313" key="4">
    <source>
        <dbReference type="Proteomes" id="UP001147700"/>
    </source>
</evidence>
<dbReference type="PANTHER" id="PTHR21713">
    <property type="entry name" value="NASCENT POLYPEPTIDE ASSOCIATED COMPLEX ALPHA SUBUNIT-RELATED"/>
    <property type="match status" value="1"/>
</dbReference>
<feature type="compositionally biased region" description="Acidic residues" evidence="1">
    <location>
        <begin position="238"/>
        <end position="247"/>
    </location>
</feature>
<dbReference type="EMBL" id="JAPCID010000061">
    <property type="protein sequence ID" value="MDA0141614.1"/>
    <property type="molecule type" value="Genomic_DNA"/>
</dbReference>
<comment type="caution">
    <text evidence="3">The sequence shown here is derived from an EMBL/GenBank/DDBJ whole genome shotgun (WGS) entry which is preliminary data.</text>
</comment>
<feature type="compositionally biased region" description="Low complexity" evidence="1">
    <location>
        <begin position="166"/>
        <end position="204"/>
    </location>
</feature>